<name>A0A937XBM0_UNCEI</name>
<accession>A0A937XBM0</accession>
<gene>
    <name evidence="1" type="ORF">FJY75_06420</name>
</gene>
<reference evidence="1" key="1">
    <citation type="submission" date="2019-03" db="EMBL/GenBank/DDBJ databases">
        <title>Lake Tanganyika Metagenome-Assembled Genomes (MAGs).</title>
        <authorList>
            <person name="Tran P."/>
        </authorList>
    </citation>
    <scope>NUCLEOTIDE SEQUENCE</scope>
    <source>
        <strain evidence="1">M_DeepCast_400m_m2_100</strain>
    </source>
</reference>
<protein>
    <submittedName>
        <fullName evidence="1">Uncharacterized protein</fullName>
    </submittedName>
</protein>
<organism evidence="1 2">
    <name type="scientific">Eiseniibacteriota bacterium</name>
    <dbReference type="NCBI Taxonomy" id="2212470"/>
    <lineage>
        <taxon>Bacteria</taxon>
        <taxon>Candidatus Eiseniibacteriota</taxon>
    </lineage>
</organism>
<dbReference type="AlphaFoldDB" id="A0A937XBM0"/>
<proteinExistence type="predicted"/>
<dbReference type="EMBL" id="VGIY01000129">
    <property type="protein sequence ID" value="MBM3317471.1"/>
    <property type="molecule type" value="Genomic_DNA"/>
</dbReference>
<sequence>MSATAKTPSRAPGAARAGRTGDWLGLPALALLIALAASGCGRRTPPPALPPDSPAQLVEWLNREPQPASLKGKGTLHLLVGRRGIPALGAQFALHPDRGAQLQLRPGLLSPVLALWAGEEDWCLRFPRQRVAFESGAHRGSTAEPVSAERLRSLGWFLFRPSALAARLQEPALAASATAWILRGVVRDARETVWVAELRVDPRSLGVAGWVVADESGEVLLGVEYDPPLETTSTQGRISFICRPLDAGGEFRFRGLEETAGAPPPRPHLPSGWRLASADRLQAFLEELAAEE</sequence>
<evidence type="ECO:0000313" key="1">
    <source>
        <dbReference type="EMBL" id="MBM3317471.1"/>
    </source>
</evidence>
<dbReference type="Proteomes" id="UP000748308">
    <property type="component" value="Unassembled WGS sequence"/>
</dbReference>
<comment type="caution">
    <text evidence="1">The sequence shown here is derived from an EMBL/GenBank/DDBJ whole genome shotgun (WGS) entry which is preliminary data.</text>
</comment>
<evidence type="ECO:0000313" key="2">
    <source>
        <dbReference type="Proteomes" id="UP000748308"/>
    </source>
</evidence>